<name>A0A7D9HI99_PARCT</name>
<accession>A0A7D9HI99</accession>
<organism evidence="2 3">
    <name type="scientific">Paramuricea clavata</name>
    <name type="common">Red gorgonian</name>
    <name type="synonym">Violescent sea-whip</name>
    <dbReference type="NCBI Taxonomy" id="317549"/>
    <lineage>
        <taxon>Eukaryota</taxon>
        <taxon>Metazoa</taxon>
        <taxon>Cnidaria</taxon>
        <taxon>Anthozoa</taxon>
        <taxon>Octocorallia</taxon>
        <taxon>Malacalcyonacea</taxon>
        <taxon>Plexauridae</taxon>
        <taxon>Paramuricea</taxon>
    </lineage>
</organism>
<keyword evidence="3" id="KW-1185">Reference proteome</keyword>
<reference evidence="2" key="1">
    <citation type="submission" date="2020-04" db="EMBL/GenBank/DDBJ databases">
        <authorList>
            <person name="Alioto T."/>
            <person name="Alioto T."/>
            <person name="Gomez Garrido J."/>
        </authorList>
    </citation>
    <scope>NUCLEOTIDE SEQUENCE</scope>
    <source>
        <strain evidence="2">A484AB</strain>
    </source>
</reference>
<comment type="caution">
    <text evidence="2">The sequence shown here is derived from an EMBL/GenBank/DDBJ whole genome shotgun (WGS) entry which is preliminary data.</text>
</comment>
<evidence type="ECO:0000256" key="1">
    <source>
        <dbReference type="SAM" id="MobiDB-lite"/>
    </source>
</evidence>
<dbReference type="Proteomes" id="UP001152795">
    <property type="component" value="Unassembled WGS sequence"/>
</dbReference>
<evidence type="ECO:0000313" key="3">
    <source>
        <dbReference type="Proteomes" id="UP001152795"/>
    </source>
</evidence>
<sequence length="463" mass="51305">MARPSTAEMLCLINKSLVNYFRRLPLSISQSTVLEQCDARLAANLQGNMHLSTSQPTLLPPNDATNCCAFLALGICDRLLHGTDLCQQAEWERVCGIVEDVISNLPSNVNKHRDIGQFYDVAEALSILSTNDLLFEEYELSEECVSANKVFSSAGRDEIMESLTLKVSQGEMCMGIYTCSPYIFTIGICNNAVFLVDTHPVNEELGGNGSGLLMVTPDSSYGSCKSVIQWLLQRLTMAGVKGNASQSMTWLTSQQEEKNRSKEVEYCENSIDQIQDEDMESLIARELQNYGESNGATGEITKDEDRAFERVELSSDSESAEERKATTNSDASSARIDQSSVSTDGSDLREGYVEAVRFYNDDPALPVYHWGLTKGMATDDVAMVLIQEKIEQSKIATKVPTNVSKNTVFVVDTTELRDDQDMRCDDMLGYALDQEDMAIVWTTRGISTVRQSWPTKVMKNSTS</sequence>
<protein>
    <submittedName>
        <fullName evidence="2">Uncharacterized protein</fullName>
    </submittedName>
</protein>
<feature type="region of interest" description="Disordered" evidence="1">
    <location>
        <begin position="311"/>
        <end position="346"/>
    </location>
</feature>
<dbReference type="AlphaFoldDB" id="A0A7D9HI99"/>
<gene>
    <name evidence="2" type="ORF">PACLA_8A084909</name>
</gene>
<evidence type="ECO:0000313" key="2">
    <source>
        <dbReference type="EMBL" id="CAB3985800.1"/>
    </source>
</evidence>
<dbReference type="OrthoDB" id="10594031at2759"/>
<feature type="compositionally biased region" description="Polar residues" evidence="1">
    <location>
        <begin position="326"/>
        <end position="345"/>
    </location>
</feature>
<dbReference type="EMBL" id="CACRXK020000924">
    <property type="protein sequence ID" value="CAB3985800.1"/>
    <property type="molecule type" value="Genomic_DNA"/>
</dbReference>
<proteinExistence type="predicted"/>